<evidence type="ECO:0000256" key="5">
    <source>
        <dbReference type="ARBA" id="ARBA00023230"/>
    </source>
</evidence>
<evidence type="ECO:0000256" key="7">
    <source>
        <dbReference type="SAM" id="Phobius"/>
    </source>
</evidence>
<dbReference type="AlphaFoldDB" id="A0A0C2H2Y9"/>
<dbReference type="Proteomes" id="UP000054047">
    <property type="component" value="Unassembled WGS sequence"/>
</dbReference>
<dbReference type="PANTHER" id="PTHR12943:SF27">
    <property type="entry name" value="HOMOCYSTEINE-INDUCED ENDOPLASMIC RETICULUM PROTEIN, ISOFORM A"/>
    <property type="match status" value="1"/>
</dbReference>
<evidence type="ECO:0000256" key="2">
    <source>
        <dbReference type="ARBA" id="ARBA00022692"/>
    </source>
</evidence>
<dbReference type="InterPro" id="IPR039751">
    <property type="entry name" value="HERPUD1/2"/>
</dbReference>
<feature type="region of interest" description="Disordered" evidence="6">
    <location>
        <begin position="100"/>
        <end position="130"/>
    </location>
</feature>
<comment type="subcellular location">
    <subcellularLocation>
        <location evidence="1">Membrane</location>
    </subcellularLocation>
</comment>
<dbReference type="SUPFAM" id="SSF54236">
    <property type="entry name" value="Ubiquitin-like"/>
    <property type="match status" value="1"/>
</dbReference>
<accession>A0A0C2H2Y9</accession>
<dbReference type="InterPro" id="IPR029071">
    <property type="entry name" value="Ubiquitin-like_domsf"/>
</dbReference>
<dbReference type="OrthoDB" id="21589at2759"/>
<organism evidence="9 10">
    <name type="scientific">Ancylostoma duodenale</name>
    <dbReference type="NCBI Taxonomy" id="51022"/>
    <lineage>
        <taxon>Eukaryota</taxon>
        <taxon>Metazoa</taxon>
        <taxon>Ecdysozoa</taxon>
        <taxon>Nematoda</taxon>
        <taxon>Chromadorea</taxon>
        <taxon>Rhabditida</taxon>
        <taxon>Rhabditina</taxon>
        <taxon>Rhabditomorpha</taxon>
        <taxon>Strongyloidea</taxon>
        <taxon>Ancylostomatidae</taxon>
        <taxon>Ancylostomatinae</taxon>
        <taxon>Ancylostoma</taxon>
    </lineage>
</organism>
<dbReference type="InterPro" id="IPR000626">
    <property type="entry name" value="Ubiquitin-like_dom"/>
</dbReference>
<evidence type="ECO:0000313" key="10">
    <source>
        <dbReference type="Proteomes" id="UP000054047"/>
    </source>
</evidence>
<evidence type="ECO:0000256" key="6">
    <source>
        <dbReference type="SAM" id="MobiDB-lite"/>
    </source>
</evidence>
<dbReference type="PROSITE" id="PS50053">
    <property type="entry name" value="UBIQUITIN_2"/>
    <property type="match status" value="1"/>
</dbReference>
<feature type="compositionally biased region" description="Low complexity" evidence="6">
    <location>
        <begin position="311"/>
        <end position="324"/>
    </location>
</feature>
<dbReference type="GO" id="GO:0016020">
    <property type="term" value="C:membrane"/>
    <property type="evidence" value="ECO:0007669"/>
    <property type="project" value="UniProtKB-SubCell"/>
</dbReference>
<evidence type="ECO:0000256" key="4">
    <source>
        <dbReference type="ARBA" id="ARBA00023136"/>
    </source>
</evidence>
<feature type="region of interest" description="Disordered" evidence="6">
    <location>
        <begin position="299"/>
        <end position="324"/>
    </location>
</feature>
<dbReference type="GO" id="GO:0030968">
    <property type="term" value="P:endoplasmic reticulum unfolded protein response"/>
    <property type="evidence" value="ECO:0007669"/>
    <property type="project" value="TreeGrafter"/>
</dbReference>
<dbReference type="PANTHER" id="PTHR12943">
    <property type="entry name" value="HOMOCYSTEINE-RESPONSIVE ENDOPLASMIC RETICULUM-RESIDENT UNIQUITIN-LIKE DOMAIN HERPUD PROTEIN FAMILY MEMBER"/>
    <property type="match status" value="1"/>
</dbReference>
<proteinExistence type="predicted"/>
<protein>
    <recommendedName>
        <fullName evidence="8">Ubiquitin-like domain-containing protein</fullName>
    </recommendedName>
</protein>
<evidence type="ECO:0000256" key="1">
    <source>
        <dbReference type="ARBA" id="ARBA00004370"/>
    </source>
</evidence>
<keyword evidence="2 7" id="KW-0812">Transmembrane</keyword>
<gene>
    <name evidence="9" type="ORF">ANCDUO_01502</name>
</gene>
<evidence type="ECO:0000259" key="8">
    <source>
        <dbReference type="PROSITE" id="PS50053"/>
    </source>
</evidence>
<feature type="domain" description="Ubiquitin-like" evidence="8">
    <location>
        <begin position="12"/>
        <end position="73"/>
    </location>
</feature>
<dbReference type="Pfam" id="PF00240">
    <property type="entry name" value="ubiquitin"/>
    <property type="match status" value="1"/>
</dbReference>
<keyword evidence="10" id="KW-1185">Reference proteome</keyword>
<dbReference type="EMBL" id="KN726450">
    <property type="protein sequence ID" value="KIH68175.1"/>
    <property type="molecule type" value="Genomic_DNA"/>
</dbReference>
<keyword evidence="5" id="KW-0834">Unfolded protein response</keyword>
<evidence type="ECO:0000313" key="9">
    <source>
        <dbReference type="EMBL" id="KIH68175.1"/>
    </source>
</evidence>
<evidence type="ECO:0000256" key="3">
    <source>
        <dbReference type="ARBA" id="ARBA00022989"/>
    </source>
</evidence>
<sequence>MTSLAGASSETVELTVRCAFQTSKDINVVCPLYWTIRHLKEHLHQVCPSHPAVTSQRLIFSGACLTDDMVIKDVMDQRKVVDGPQVLHLVCPLPQSSPTELRQRHTATASQQSFSPIAPTPAQQNAGSSPTTTNYYEWYQRYYGSSSPEQLARLQQFSDYYAAYMNQWQQYQSFMMGQMGYSPSALGEMLQAQQTPIPVAQAVFTRNDQQAPVDVVPNQANGNVAVAEQIPAEPNVAAAVPGGGRDVLDIIYKVFRVVLLLSAVMLYSSLERFLAVLTIALFIFFIQLRRNYQRQARMADPPESNVNNNNAGEQPQEAAEQAPAYVAPAPPSGIQVFFATCYSFITKTTSGRFARSSILSRGSQQSNTRDVPPLVASWIPPSASSRLRNRGLVKPGGLEHQPGIRKQGEIKAGWEGINYGWFLLILTKLWKALPGVEDLAKITADSEGFSKTIRLAAIAS</sequence>
<keyword evidence="3 7" id="KW-1133">Transmembrane helix</keyword>
<dbReference type="Gene3D" id="3.10.20.90">
    <property type="entry name" value="Phosphatidylinositol 3-kinase Catalytic Subunit, Chain A, domain 1"/>
    <property type="match status" value="1"/>
</dbReference>
<reference evidence="9 10" key="1">
    <citation type="submission" date="2013-12" db="EMBL/GenBank/DDBJ databases">
        <title>Draft genome of the parsitic nematode Ancylostoma duodenale.</title>
        <authorList>
            <person name="Mitreva M."/>
        </authorList>
    </citation>
    <scope>NUCLEOTIDE SEQUENCE [LARGE SCALE GENOMIC DNA]</scope>
    <source>
        <strain evidence="9 10">Zhejiang</strain>
    </source>
</reference>
<keyword evidence="4 7" id="KW-0472">Membrane</keyword>
<feature type="transmembrane region" description="Helical" evidence="7">
    <location>
        <begin position="273"/>
        <end position="288"/>
    </location>
</feature>
<dbReference type="FunFam" id="3.10.20.90:FF:000046">
    <property type="entry name" value="Homocysteine-responsive endoplasmic reticulum-resident ubiquitin-like domain member 2 protein"/>
    <property type="match status" value="1"/>
</dbReference>
<name>A0A0C2H2Y9_9BILA</name>